<feature type="transmembrane region" description="Helical" evidence="1">
    <location>
        <begin position="194"/>
        <end position="219"/>
    </location>
</feature>
<feature type="transmembrane region" description="Helical" evidence="1">
    <location>
        <begin position="6"/>
        <end position="22"/>
    </location>
</feature>
<keyword evidence="1" id="KW-0472">Membrane</keyword>
<reference evidence="2 3" key="1">
    <citation type="journal article" date="2016" name="Nat. Commun.">
        <title>Thousands of microbial genomes shed light on interconnected biogeochemical processes in an aquifer system.</title>
        <authorList>
            <person name="Anantharaman K."/>
            <person name="Brown C.T."/>
            <person name="Hug L.A."/>
            <person name="Sharon I."/>
            <person name="Castelle C.J."/>
            <person name="Probst A.J."/>
            <person name="Thomas B.C."/>
            <person name="Singh A."/>
            <person name="Wilkins M.J."/>
            <person name="Karaoz U."/>
            <person name="Brodie E.L."/>
            <person name="Williams K.H."/>
            <person name="Hubbard S.S."/>
            <person name="Banfield J.F."/>
        </authorList>
    </citation>
    <scope>NUCLEOTIDE SEQUENCE [LARGE SCALE GENOMIC DNA]</scope>
</reference>
<accession>A0A1G1V6H1</accession>
<feature type="transmembrane region" description="Helical" evidence="1">
    <location>
        <begin position="115"/>
        <end position="134"/>
    </location>
</feature>
<keyword evidence="1" id="KW-1133">Transmembrane helix</keyword>
<keyword evidence="1" id="KW-0812">Transmembrane</keyword>
<feature type="transmembrane region" description="Helical" evidence="1">
    <location>
        <begin position="154"/>
        <end position="174"/>
    </location>
</feature>
<feature type="transmembrane region" description="Helical" evidence="1">
    <location>
        <begin position="83"/>
        <end position="103"/>
    </location>
</feature>
<dbReference type="STRING" id="1797517.A3F61_02660"/>
<dbReference type="EMBL" id="MHCA01000046">
    <property type="protein sequence ID" value="OGY10986.1"/>
    <property type="molecule type" value="Genomic_DNA"/>
</dbReference>
<protein>
    <submittedName>
        <fullName evidence="2">Uncharacterized protein</fullName>
    </submittedName>
</protein>
<dbReference type="AlphaFoldDB" id="A0A1G1V6H1"/>
<name>A0A1G1V6H1_9BACT</name>
<comment type="caution">
    <text evidence="2">The sequence shown here is derived from an EMBL/GenBank/DDBJ whole genome shotgun (WGS) entry which is preliminary data.</text>
</comment>
<proteinExistence type="predicted"/>
<evidence type="ECO:0000256" key="1">
    <source>
        <dbReference type="SAM" id="Phobius"/>
    </source>
</evidence>
<evidence type="ECO:0000313" key="3">
    <source>
        <dbReference type="Proteomes" id="UP000178272"/>
    </source>
</evidence>
<sequence length="225" mass="25517">MSTLVSIFFNFVSIFAFSYVLWKKLKEDYHHDTIFKFTLTILAGAGAGWWVGESWAKDFVFWLVFAGGGGAGYIYLQRLNLKFFEVIDAISLGTFYFLFLLYLGRSIILFALPNYFFIANASLSVLLIFLYVYLARDYRGFRWYPSGKVGFAGLFTLSLFFLGHGLGALVKHFQDPVIFFQYSPLSLSVEVINVIIPLGLMADIIISLTLFGILTKVLYVRSGRG</sequence>
<feature type="transmembrane region" description="Helical" evidence="1">
    <location>
        <begin position="34"/>
        <end position="52"/>
    </location>
</feature>
<evidence type="ECO:0000313" key="2">
    <source>
        <dbReference type="EMBL" id="OGY10986.1"/>
    </source>
</evidence>
<gene>
    <name evidence="2" type="ORF">A3F61_02660</name>
</gene>
<feature type="transmembrane region" description="Helical" evidence="1">
    <location>
        <begin position="59"/>
        <end position="76"/>
    </location>
</feature>
<dbReference type="Proteomes" id="UP000178272">
    <property type="component" value="Unassembled WGS sequence"/>
</dbReference>
<organism evidence="2 3">
    <name type="scientific">Candidatus Blackburnbacteria bacterium RIFCSPHIGHO2_12_FULL_41_13b</name>
    <dbReference type="NCBI Taxonomy" id="1797517"/>
    <lineage>
        <taxon>Bacteria</taxon>
        <taxon>Candidatus Blackburniibacteriota</taxon>
    </lineage>
</organism>